<evidence type="ECO:0000259" key="2">
    <source>
        <dbReference type="SMART" id="SM00829"/>
    </source>
</evidence>
<dbReference type="Gene3D" id="3.40.50.720">
    <property type="entry name" value="NAD(P)-binding Rossmann-like Domain"/>
    <property type="match status" value="1"/>
</dbReference>
<dbReference type="Proteomes" id="UP001597540">
    <property type="component" value="Unassembled WGS sequence"/>
</dbReference>
<dbReference type="CDD" id="cd08267">
    <property type="entry name" value="MDR1"/>
    <property type="match status" value="1"/>
</dbReference>
<dbReference type="InterPro" id="IPR002364">
    <property type="entry name" value="Quin_OxRdtase/zeta-crystal_CS"/>
</dbReference>
<sequence length="343" mass="37466">MMMRERMDNNGLSGKLGPSSMNALVYDTYGTPEVLRLEEVAVPVPKGNEVLIEVYATSVNSWDWDLLRGKPFANRIGAFRQPRYRILGADVAGKVIAVGADVTRFKRGDEVFGDLSSCGWGGFAEYVCANENALTPKPAAISFAQAAAIPQAAVLALQGLRDKGDIKQGQRVLINGAGGGVGTFAIQYAKLHGAEVTAVDLAEKLEMLQALGADHVLDYSSEDFTTRGYKYDLILDVVGNRSTFALKRTLKKGGRYVMIGGTMLRIFQNLLLSPFVSRLEKKKMMLLIHKPNNGDQQVWKELVELGQVLPVIDQEYPLSEAAQAFRDIGEGRLKGKAVISIKN</sequence>
<dbReference type="Gene3D" id="3.90.180.10">
    <property type="entry name" value="Medium-chain alcohol dehydrogenases, catalytic domain"/>
    <property type="match status" value="1"/>
</dbReference>
<dbReference type="InterPro" id="IPR013154">
    <property type="entry name" value="ADH-like_N"/>
</dbReference>
<dbReference type="SUPFAM" id="SSF50129">
    <property type="entry name" value="GroES-like"/>
    <property type="match status" value="1"/>
</dbReference>
<protein>
    <submittedName>
        <fullName evidence="3">NAD(P)-dependent alcohol dehydrogenase</fullName>
    </submittedName>
</protein>
<name>A0ABW5SMI0_9BACL</name>
<dbReference type="InterPro" id="IPR036291">
    <property type="entry name" value="NAD(P)-bd_dom_sf"/>
</dbReference>
<dbReference type="InterPro" id="IPR050700">
    <property type="entry name" value="YIM1/Zinc_Alcohol_DH_Fams"/>
</dbReference>
<keyword evidence="4" id="KW-1185">Reference proteome</keyword>
<evidence type="ECO:0000313" key="4">
    <source>
        <dbReference type="Proteomes" id="UP001597540"/>
    </source>
</evidence>
<dbReference type="Pfam" id="PF08240">
    <property type="entry name" value="ADH_N"/>
    <property type="match status" value="1"/>
</dbReference>
<dbReference type="InterPro" id="IPR020843">
    <property type="entry name" value="ER"/>
</dbReference>
<comment type="caution">
    <text evidence="3">The sequence shown here is derived from an EMBL/GenBank/DDBJ whole genome shotgun (WGS) entry which is preliminary data.</text>
</comment>
<dbReference type="EMBL" id="JBHUMJ010000002">
    <property type="protein sequence ID" value="MFD2700976.1"/>
    <property type="molecule type" value="Genomic_DNA"/>
</dbReference>
<dbReference type="SUPFAM" id="SSF51735">
    <property type="entry name" value="NAD(P)-binding Rossmann-fold domains"/>
    <property type="match status" value="1"/>
</dbReference>
<accession>A0ABW5SMI0</accession>
<evidence type="ECO:0000313" key="3">
    <source>
        <dbReference type="EMBL" id="MFD2700976.1"/>
    </source>
</evidence>
<organism evidence="3 4">
    <name type="scientific">Paenibacillus shunpengii</name>
    <dbReference type="NCBI Taxonomy" id="2054424"/>
    <lineage>
        <taxon>Bacteria</taxon>
        <taxon>Bacillati</taxon>
        <taxon>Bacillota</taxon>
        <taxon>Bacilli</taxon>
        <taxon>Bacillales</taxon>
        <taxon>Paenibacillaceae</taxon>
        <taxon>Paenibacillus</taxon>
    </lineage>
</organism>
<dbReference type="PROSITE" id="PS01162">
    <property type="entry name" value="QOR_ZETA_CRYSTAL"/>
    <property type="match status" value="1"/>
</dbReference>
<dbReference type="SMART" id="SM00829">
    <property type="entry name" value="PKS_ER"/>
    <property type="match status" value="1"/>
</dbReference>
<dbReference type="PANTHER" id="PTHR11695:SF294">
    <property type="entry name" value="RETICULON-4-INTERACTING PROTEIN 1, MITOCHONDRIAL"/>
    <property type="match status" value="1"/>
</dbReference>
<feature type="domain" description="Enoyl reductase (ER)" evidence="2">
    <location>
        <begin position="30"/>
        <end position="339"/>
    </location>
</feature>
<dbReference type="InterPro" id="IPR011032">
    <property type="entry name" value="GroES-like_sf"/>
</dbReference>
<reference evidence="4" key="1">
    <citation type="journal article" date="2019" name="Int. J. Syst. Evol. Microbiol.">
        <title>The Global Catalogue of Microorganisms (GCM) 10K type strain sequencing project: providing services to taxonomists for standard genome sequencing and annotation.</title>
        <authorList>
            <consortium name="The Broad Institute Genomics Platform"/>
            <consortium name="The Broad Institute Genome Sequencing Center for Infectious Disease"/>
            <person name="Wu L."/>
            <person name="Ma J."/>
        </authorList>
    </citation>
    <scope>NUCLEOTIDE SEQUENCE [LARGE SCALE GENOMIC DNA]</scope>
    <source>
        <strain evidence="4">KCTC 33849</strain>
    </source>
</reference>
<evidence type="ECO:0000256" key="1">
    <source>
        <dbReference type="ARBA" id="ARBA00023002"/>
    </source>
</evidence>
<proteinExistence type="predicted"/>
<dbReference type="PANTHER" id="PTHR11695">
    <property type="entry name" value="ALCOHOL DEHYDROGENASE RELATED"/>
    <property type="match status" value="1"/>
</dbReference>
<keyword evidence="1" id="KW-0560">Oxidoreductase</keyword>
<dbReference type="Pfam" id="PF13602">
    <property type="entry name" value="ADH_zinc_N_2"/>
    <property type="match status" value="1"/>
</dbReference>
<gene>
    <name evidence="3" type="ORF">ACFSVM_10895</name>
</gene>